<feature type="region of interest" description="Disordered" evidence="1">
    <location>
        <begin position="1"/>
        <end position="53"/>
    </location>
</feature>
<evidence type="ECO:0000313" key="3">
    <source>
        <dbReference type="Proteomes" id="UP001589703"/>
    </source>
</evidence>
<gene>
    <name evidence="2" type="ORF">ACFFRO_08255</name>
</gene>
<name>A0ABV5VBD1_9ACTN</name>
<accession>A0ABV5VBD1</accession>
<sequence length="53" mass="5586">MARMDHPEHPDKHPVDEPTPAPTGPGTPAPGGPRGGLPGPGERPDAEPQWYRA</sequence>
<keyword evidence="3" id="KW-1185">Reference proteome</keyword>
<reference evidence="2 3" key="1">
    <citation type="submission" date="2024-09" db="EMBL/GenBank/DDBJ databases">
        <authorList>
            <person name="Sun Q."/>
            <person name="Mori K."/>
        </authorList>
    </citation>
    <scope>NUCLEOTIDE SEQUENCE [LARGE SCALE GENOMIC DNA]</scope>
    <source>
        <strain evidence="2 3">JCM 10918</strain>
    </source>
</reference>
<evidence type="ECO:0000313" key="2">
    <source>
        <dbReference type="EMBL" id="MFB9735123.1"/>
    </source>
</evidence>
<proteinExistence type="predicted"/>
<feature type="compositionally biased region" description="Pro residues" evidence="1">
    <location>
        <begin position="17"/>
        <end position="31"/>
    </location>
</feature>
<evidence type="ECO:0000256" key="1">
    <source>
        <dbReference type="SAM" id="MobiDB-lite"/>
    </source>
</evidence>
<dbReference type="RefSeq" id="WP_383336672.1">
    <property type="nucleotide sequence ID" value="NZ_JBHMAR010000006.1"/>
</dbReference>
<organism evidence="2 3">
    <name type="scientific">Streptomyces thermocoprophilus</name>
    <dbReference type="NCBI Taxonomy" id="78356"/>
    <lineage>
        <taxon>Bacteria</taxon>
        <taxon>Bacillati</taxon>
        <taxon>Actinomycetota</taxon>
        <taxon>Actinomycetes</taxon>
        <taxon>Kitasatosporales</taxon>
        <taxon>Streptomycetaceae</taxon>
        <taxon>Streptomyces</taxon>
    </lineage>
</organism>
<protein>
    <submittedName>
        <fullName evidence="2">Uncharacterized protein</fullName>
    </submittedName>
</protein>
<comment type="caution">
    <text evidence="2">The sequence shown here is derived from an EMBL/GenBank/DDBJ whole genome shotgun (WGS) entry which is preliminary data.</text>
</comment>
<dbReference type="Proteomes" id="UP001589703">
    <property type="component" value="Unassembled WGS sequence"/>
</dbReference>
<feature type="compositionally biased region" description="Basic and acidic residues" evidence="1">
    <location>
        <begin position="1"/>
        <end position="16"/>
    </location>
</feature>
<dbReference type="EMBL" id="JBHMAR010000006">
    <property type="protein sequence ID" value="MFB9735123.1"/>
    <property type="molecule type" value="Genomic_DNA"/>
</dbReference>